<comment type="caution">
    <text evidence="3">The sequence shown here is derived from an EMBL/GenBank/DDBJ whole genome shotgun (WGS) entry which is preliminary data.</text>
</comment>
<gene>
    <name evidence="3" type="ORF">AFM12_00885</name>
</gene>
<reference evidence="3 4" key="1">
    <citation type="submission" date="2015-07" db="EMBL/GenBank/DDBJ databases">
        <title>The draft genome sequence of Leadbetterella sp. JN14-9.</title>
        <authorList>
            <person name="Liu Y."/>
            <person name="Du J."/>
            <person name="Shao Z."/>
        </authorList>
    </citation>
    <scope>NUCLEOTIDE SEQUENCE [LARGE SCALE GENOMIC DNA]</scope>
    <source>
        <strain evidence="3 4">JN14-9</strain>
    </source>
</reference>
<dbReference type="InterPro" id="IPR050300">
    <property type="entry name" value="GDXG_lipolytic_enzyme"/>
</dbReference>
<dbReference type="SUPFAM" id="SSF53474">
    <property type="entry name" value="alpha/beta-Hydrolases"/>
    <property type="match status" value="1"/>
</dbReference>
<evidence type="ECO:0000256" key="1">
    <source>
        <dbReference type="ARBA" id="ARBA00022801"/>
    </source>
</evidence>
<dbReference type="AlphaFoldDB" id="A0A0P7BQ08"/>
<dbReference type="Gene3D" id="3.40.50.1820">
    <property type="entry name" value="alpha/beta hydrolase"/>
    <property type="match status" value="1"/>
</dbReference>
<name>A0A0P7BQ08_9BACT</name>
<evidence type="ECO:0000259" key="2">
    <source>
        <dbReference type="Pfam" id="PF20434"/>
    </source>
</evidence>
<dbReference type="EMBL" id="LGTQ01000005">
    <property type="protein sequence ID" value="KPM49221.1"/>
    <property type="molecule type" value="Genomic_DNA"/>
</dbReference>
<accession>A0A0P7BQ08</accession>
<dbReference type="InterPro" id="IPR049492">
    <property type="entry name" value="BD-FAE-like_dom"/>
</dbReference>
<dbReference type="Proteomes" id="UP000050454">
    <property type="component" value="Unassembled WGS sequence"/>
</dbReference>
<sequence>MLIGQAEAQQIYRLYNGPAPGSENWNFEEQRNLDKDGSLLSYTDVVNPEIQVYLPKAEKSTGTAVVVLPGGGMRQLFVGRGFMHIADWLNEKGIAVIFLKYRLNSDKIPGEFNDPPFSMENMPRVKVHEFEKFKKGNANPAPGEKGDMVATMAGDDLKKAIQMIRENSVDWHIDPEKVGVMGFSAGGGVILNSITRPEHLPDFIASIYGPALNEVVVPQPTMPLFIAVEAGHMNVAAGCLGLFKEWKAAGGSAELHIYAEGGGPFPFEGNENTSDSWKDSFLLWLTHLGF</sequence>
<organism evidence="3 4">
    <name type="scientific">Jiulongibacter sediminis</name>
    <dbReference type="NCBI Taxonomy" id="1605367"/>
    <lineage>
        <taxon>Bacteria</taxon>
        <taxon>Pseudomonadati</taxon>
        <taxon>Bacteroidota</taxon>
        <taxon>Cytophagia</taxon>
        <taxon>Cytophagales</taxon>
        <taxon>Leadbetterellaceae</taxon>
        <taxon>Jiulongibacter</taxon>
    </lineage>
</organism>
<dbReference type="GO" id="GO:0016787">
    <property type="term" value="F:hydrolase activity"/>
    <property type="evidence" value="ECO:0007669"/>
    <property type="project" value="UniProtKB-KW"/>
</dbReference>
<evidence type="ECO:0000313" key="4">
    <source>
        <dbReference type="Proteomes" id="UP000050454"/>
    </source>
</evidence>
<proteinExistence type="predicted"/>
<keyword evidence="4" id="KW-1185">Reference proteome</keyword>
<dbReference type="Pfam" id="PF20434">
    <property type="entry name" value="BD-FAE"/>
    <property type="match status" value="1"/>
</dbReference>
<dbReference type="InterPro" id="IPR029058">
    <property type="entry name" value="AB_hydrolase_fold"/>
</dbReference>
<dbReference type="STRING" id="1605367.AFM12_00885"/>
<keyword evidence="1" id="KW-0378">Hydrolase</keyword>
<dbReference type="PANTHER" id="PTHR48081">
    <property type="entry name" value="AB HYDROLASE SUPERFAMILY PROTEIN C4A8.06C"/>
    <property type="match status" value="1"/>
</dbReference>
<protein>
    <recommendedName>
        <fullName evidence="2">BD-FAE-like domain-containing protein</fullName>
    </recommendedName>
</protein>
<feature type="domain" description="BD-FAE-like" evidence="2">
    <location>
        <begin position="152"/>
        <end position="188"/>
    </location>
</feature>
<dbReference type="PANTHER" id="PTHR48081:SF6">
    <property type="entry name" value="PEPTIDASE S9 PROLYL OLIGOPEPTIDASE CATALYTIC DOMAIN-CONTAINING PROTEIN"/>
    <property type="match status" value="1"/>
</dbReference>
<evidence type="ECO:0000313" key="3">
    <source>
        <dbReference type="EMBL" id="KPM49221.1"/>
    </source>
</evidence>